<dbReference type="EMBL" id="JAUIZM010000010">
    <property type="protein sequence ID" value="KAK1360815.1"/>
    <property type="molecule type" value="Genomic_DNA"/>
</dbReference>
<proteinExistence type="predicted"/>
<evidence type="ECO:0000313" key="2">
    <source>
        <dbReference type="EMBL" id="KAK1360815.1"/>
    </source>
</evidence>
<evidence type="ECO:0000256" key="1">
    <source>
        <dbReference type="SAM" id="MobiDB-lite"/>
    </source>
</evidence>
<dbReference type="AlphaFoldDB" id="A0AAD8H4E1"/>
<gene>
    <name evidence="2" type="ORF">POM88_045289</name>
</gene>
<sequence length="158" mass="18097">MIGEVEWERITDKNFEEAEIIPWTDDKEGADVNGTCGLTDSTRKDIDKNAESERITEDETLQKQKDPENQQKHTSKTLANEGVISDFEQNVIPASKDEELDELIFMMSLEKNIDGIGKSYKSYVDGITHATMKYPNNQKIAELKEKLWKTFSTGEKYI</sequence>
<organism evidence="2 3">
    <name type="scientific">Heracleum sosnowskyi</name>
    <dbReference type="NCBI Taxonomy" id="360622"/>
    <lineage>
        <taxon>Eukaryota</taxon>
        <taxon>Viridiplantae</taxon>
        <taxon>Streptophyta</taxon>
        <taxon>Embryophyta</taxon>
        <taxon>Tracheophyta</taxon>
        <taxon>Spermatophyta</taxon>
        <taxon>Magnoliopsida</taxon>
        <taxon>eudicotyledons</taxon>
        <taxon>Gunneridae</taxon>
        <taxon>Pentapetalae</taxon>
        <taxon>asterids</taxon>
        <taxon>campanulids</taxon>
        <taxon>Apiales</taxon>
        <taxon>Apiaceae</taxon>
        <taxon>Apioideae</taxon>
        <taxon>apioid superclade</taxon>
        <taxon>Tordylieae</taxon>
        <taxon>Tordyliinae</taxon>
        <taxon>Heracleum</taxon>
    </lineage>
</organism>
<protein>
    <submittedName>
        <fullName evidence="2">Uncharacterized protein</fullName>
    </submittedName>
</protein>
<reference evidence="2" key="1">
    <citation type="submission" date="2023-02" db="EMBL/GenBank/DDBJ databases">
        <title>Genome of toxic invasive species Heracleum sosnowskyi carries increased number of genes despite the absence of recent whole-genome duplications.</title>
        <authorList>
            <person name="Schelkunov M."/>
            <person name="Shtratnikova V."/>
            <person name="Makarenko M."/>
            <person name="Klepikova A."/>
            <person name="Omelchenko D."/>
            <person name="Novikova G."/>
            <person name="Obukhova E."/>
            <person name="Bogdanov V."/>
            <person name="Penin A."/>
            <person name="Logacheva M."/>
        </authorList>
    </citation>
    <scope>NUCLEOTIDE SEQUENCE</scope>
    <source>
        <strain evidence="2">Hsosn_3</strain>
        <tissue evidence="2">Leaf</tissue>
    </source>
</reference>
<reference evidence="2" key="2">
    <citation type="submission" date="2023-05" db="EMBL/GenBank/DDBJ databases">
        <authorList>
            <person name="Schelkunov M.I."/>
        </authorList>
    </citation>
    <scope>NUCLEOTIDE SEQUENCE</scope>
    <source>
        <strain evidence="2">Hsosn_3</strain>
        <tissue evidence="2">Leaf</tissue>
    </source>
</reference>
<keyword evidence="3" id="KW-1185">Reference proteome</keyword>
<evidence type="ECO:0000313" key="3">
    <source>
        <dbReference type="Proteomes" id="UP001237642"/>
    </source>
</evidence>
<feature type="region of interest" description="Disordered" evidence="1">
    <location>
        <begin position="24"/>
        <end position="77"/>
    </location>
</feature>
<dbReference type="Proteomes" id="UP001237642">
    <property type="component" value="Unassembled WGS sequence"/>
</dbReference>
<feature type="compositionally biased region" description="Basic and acidic residues" evidence="1">
    <location>
        <begin position="41"/>
        <end position="71"/>
    </location>
</feature>
<comment type="caution">
    <text evidence="2">The sequence shown here is derived from an EMBL/GenBank/DDBJ whole genome shotgun (WGS) entry which is preliminary data.</text>
</comment>
<name>A0AAD8H4E1_9APIA</name>
<accession>A0AAD8H4E1</accession>